<dbReference type="Gene3D" id="2.60.40.10">
    <property type="entry name" value="Immunoglobulins"/>
    <property type="match status" value="1"/>
</dbReference>
<dbReference type="EMBL" id="SPNC01000030">
    <property type="protein sequence ID" value="TFH96052.1"/>
    <property type="molecule type" value="Genomic_DNA"/>
</dbReference>
<dbReference type="InterPro" id="IPR011467">
    <property type="entry name" value="DUF1573"/>
</dbReference>
<keyword evidence="3" id="KW-0788">Thiol protease</keyword>
<protein>
    <submittedName>
        <fullName evidence="5">DUF1573 domain-containing protein</fullName>
    </submittedName>
</protein>
<comment type="similarity">
    <text evidence="1">Belongs to the peptidase C25 family.</text>
</comment>
<name>A0A4Y8WQB2_9PORP</name>
<keyword evidence="6" id="KW-1185">Reference proteome</keyword>
<dbReference type="GO" id="GO:0008234">
    <property type="term" value="F:cysteine-type peptidase activity"/>
    <property type="evidence" value="ECO:0007669"/>
    <property type="project" value="UniProtKB-KW"/>
</dbReference>
<dbReference type="RefSeq" id="WP_018358681.1">
    <property type="nucleotide sequence ID" value="NZ_CP197400.1"/>
</dbReference>
<keyword evidence="3" id="KW-0378">Hydrolase</keyword>
<organism evidence="5 6">
    <name type="scientific">Porphyromonas levii</name>
    <dbReference type="NCBI Taxonomy" id="28114"/>
    <lineage>
        <taxon>Bacteria</taxon>
        <taxon>Pseudomonadati</taxon>
        <taxon>Bacteroidota</taxon>
        <taxon>Bacteroidia</taxon>
        <taxon>Bacteroidales</taxon>
        <taxon>Porphyromonadaceae</taxon>
        <taxon>Porphyromonas</taxon>
    </lineage>
</organism>
<dbReference type="STRING" id="1122973.GCA_000379925_01442"/>
<accession>A0A4Y8WQB2</accession>
<gene>
    <name evidence="5" type="ORF">E4P47_03190</name>
</gene>
<keyword evidence="4" id="KW-0843">Virulence</keyword>
<dbReference type="Pfam" id="PF07610">
    <property type="entry name" value="DUF1573"/>
    <property type="match status" value="1"/>
</dbReference>
<evidence type="ECO:0000313" key="6">
    <source>
        <dbReference type="Proteomes" id="UP000297225"/>
    </source>
</evidence>
<comment type="caution">
    <text evidence="5">The sequence shown here is derived from an EMBL/GenBank/DDBJ whole genome shotgun (WGS) entry which is preliminary data.</text>
</comment>
<evidence type="ECO:0000256" key="3">
    <source>
        <dbReference type="ARBA" id="ARBA00022807"/>
    </source>
</evidence>
<proteinExistence type="inferred from homology"/>
<reference evidence="5 6" key="1">
    <citation type="submission" date="2019-03" db="EMBL/GenBank/DDBJ databases">
        <title>Porphyromonas levii Isolated from the Uterus of Dairy Cows.</title>
        <authorList>
            <person name="Francis A.M."/>
        </authorList>
    </citation>
    <scope>NUCLEOTIDE SEQUENCE [LARGE SCALE GENOMIC DNA]</scope>
    <source>
        <strain evidence="5 6">AF5678</strain>
    </source>
</reference>
<dbReference type="PANTHER" id="PTHR37833:SF1">
    <property type="entry name" value="SIGNAL PEPTIDE PROTEIN"/>
    <property type="match status" value="1"/>
</dbReference>
<evidence type="ECO:0000256" key="2">
    <source>
        <dbReference type="ARBA" id="ARBA00022670"/>
    </source>
</evidence>
<dbReference type="OrthoDB" id="826619at2"/>
<evidence type="ECO:0000256" key="1">
    <source>
        <dbReference type="ARBA" id="ARBA00006067"/>
    </source>
</evidence>
<sequence length="135" mass="14392">MNSVKKLVLPLLFAIAIVFGAQVVYAQDDSNAAKIEAKETEHDFGVFKEGDGDVSHVFVVTNTGKSPLVITRVISSCGCTTPSFTKEPIAPGKSGEVTVIYNPTGRVYPFTKTVSVYSNGKKGPLVLTIKGEVVK</sequence>
<dbReference type="InterPro" id="IPR013783">
    <property type="entry name" value="Ig-like_fold"/>
</dbReference>
<keyword evidence="2" id="KW-0645">Protease</keyword>
<evidence type="ECO:0000313" key="5">
    <source>
        <dbReference type="EMBL" id="TFH96052.1"/>
    </source>
</evidence>
<dbReference type="AlphaFoldDB" id="A0A4Y8WQB2"/>
<dbReference type="Proteomes" id="UP000297225">
    <property type="component" value="Unassembled WGS sequence"/>
</dbReference>
<dbReference type="GO" id="GO:0006508">
    <property type="term" value="P:proteolysis"/>
    <property type="evidence" value="ECO:0007669"/>
    <property type="project" value="UniProtKB-KW"/>
</dbReference>
<dbReference type="GeneID" id="66796524"/>
<dbReference type="PANTHER" id="PTHR37833">
    <property type="entry name" value="LIPOPROTEIN-RELATED"/>
    <property type="match status" value="1"/>
</dbReference>
<evidence type="ECO:0000256" key="4">
    <source>
        <dbReference type="ARBA" id="ARBA00023026"/>
    </source>
</evidence>